<protein>
    <recommendedName>
        <fullName evidence="3">HTH deoR-type domain-containing protein</fullName>
    </recommendedName>
</protein>
<evidence type="ECO:0000256" key="1">
    <source>
        <dbReference type="ARBA" id="ARBA00023015"/>
    </source>
</evidence>
<dbReference type="GO" id="GO:0003700">
    <property type="term" value="F:DNA-binding transcription factor activity"/>
    <property type="evidence" value="ECO:0007669"/>
    <property type="project" value="InterPro"/>
</dbReference>
<dbReference type="InterPro" id="IPR037171">
    <property type="entry name" value="NagB/RpiA_transferase-like"/>
</dbReference>
<dbReference type="InterPro" id="IPR036388">
    <property type="entry name" value="WH-like_DNA-bd_sf"/>
</dbReference>
<evidence type="ECO:0000313" key="4">
    <source>
        <dbReference type="EMBL" id="OGF99174.1"/>
    </source>
</evidence>
<gene>
    <name evidence="4" type="ORF">A2Z86_04470</name>
</gene>
<dbReference type="PRINTS" id="PR00037">
    <property type="entry name" value="HTHLACR"/>
</dbReference>
<dbReference type="Proteomes" id="UP000176992">
    <property type="component" value="Unassembled WGS sequence"/>
</dbReference>
<dbReference type="EMBL" id="MFIV01000039">
    <property type="protein sequence ID" value="OGF99174.1"/>
    <property type="molecule type" value="Genomic_DNA"/>
</dbReference>
<dbReference type="InterPro" id="IPR050313">
    <property type="entry name" value="Carb_Metab_HTH_regulators"/>
</dbReference>
<evidence type="ECO:0000259" key="3">
    <source>
        <dbReference type="PROSITE" id="PS51000"/>
    </source>
</evidence>
<dbReference type="InterPro" id="IPR014036">
    <property type="entry name" value="DeoR-like_C"/>
</dbReference>
<dbReference type="Pfam" id="PF08220">
    <property type="entry name" value="HTH_DeoR"/>
    <property type="match status" value="1"/>
</dbReference>
<dbReference type="InterPro" id="IPR036390">
    <property type="entry name" value="WH_DNA-bd_sf"/>
</dbReference>
<dbReference type="PROSITE" id="PS51000">
    <property type="entry name" value="HTH_DEOR_2"/>
    <property type="match status" value="1"/>
</dbReference>
<evidence type="ECO:0000256" key="2">
    <source>
        <dbReference type="ARBA" id="ARBA00023163"/>
    </source>
</evidence>
<dbReference type="PANTHER" id="PTHR30363:SF44">
    <property type="entry name" value="AGA OPERON TRANSCRIPTIONAL REPRESSOR-RELATED"/>
    <property type="match status" value="1"/>
</dbReference>
<dbReference type="SMART" id="SM01134">
    <property type="entry name" value="DeoRC"/>
    <property type="match status" value="1"/>
</dbReference>
<evidence type="ECO:0000313" key="5">
    <source>
        <dbReference type="Proteomes" id="UP000176992"/>
    </source>
</evidence>
<dbReference type="Gene3D" id="3.40.50.1360">
    <property type="match status" value="1"/>
</dbReference>
<dbReference type="Pfam" id="PF00455">
    <property type="entry name" value="DeoRC"/>
    <property type="match status" value="1"/>
</dbReference>
<name>A0A1F5YG84_9BACT</name>
<dbReference type="InterPro" id="IPR001034">
    <property type="entry name" value="DeoR_HTH"/>
</dbReference>
<dbReference type="PANTHER" id="PTHR30363">
    <property type="entry name" value="HTH-TYPE TRANSCRIPTIONAL REGULATOR SRLR-RELATED"/>
    <property type="match status" value="1"/>
</dbReference>
<dbReference type="SMART" id="SM00420">
    <property type="entry name" value="HTH_DEOR"/>
    <property type="match status" value="1"/>
</dbReference>
<dbReference type="Gene3D" id="1.10.10.10">
    <property type="entry name" value="Winged helix-like DNA-binding domain superfamily/Winged helix DNA-binding domain"/>
    <property type="match status" value="1"/>
</dbReference>
<organism evidence="4 5">
    <name type="scientific">Candidatus Glassbacteria bacterium GWA2_58_10</name>
    <dbReference type="NCBI Taxonomy" id="1817865"/>
    <lineage>
        <taxon>Bacteria</taxon>
        <taxon>Candidatus Glassiibacteriota</taxon>
    </lineage>
</organism>
<proteinExistence type="predicted"/>
<dbReference type="SUPFAM" id="SSF100950">
    <property type="entry name" value="NagB/RpiA/CoA transferase-like"/>
    <property type="match status" value="1"/>
</dbReference>
<dbReference type="SUPFAM" id="SSF46785">
    <property type="entry name" value="Winged helix' DNA-binding domain"/>
    <property type="match status" value="1"/>
</dbReference>
<dbReference type="AlphaFoldDB" id="A0A1F5YG84"/>
<keyword evidence="2" id="KW-0804">Transcription</keyword>
<comment type="caution">
    <text evidence="4">The sequence shown here is derived from an EMBL/GenBank/DDBJ whole genome shotgun (WGS) entry which is preliminary data.</text>
</comment>
<reference evidence="4 5" key="1">
    <citation type="journal article" date="2016" name="Nat. Commun.">
        <title>Thousands of microbial genomes shed light on interconnected biogeochemical processes in an aquifer system.</title>
        <authorList>
            <person name="Anantharaman K."/>
            <person name="Brown C.T."/>
            <person name="Hug L.A."/>
            <person name="Sharon I."/>
            <person name="Castelle C.J."/>
            <person name="Probst A.J."/>
            <person name="Thomas B.C."/>
            <person name="Singh A."/>
            <person name="Wilkins M.J."/>
            <person name="Karaoz U."/>
            <person name="Brodie E.L."/>
            <person name="Williams K.H."/>
            <person name="Hubbard S.S."/>
            <person name="Banfield J.F."/>
        </authorList>
    </citation>
    <scope>NUCLEOTIDE SEQUENCE [LARGE SCALE GENOMIC DNA]</scope>
</reference>
<sequence length="269" mass="29732">MFTEERQKKILDLIQQKGRLRVSELTRLFGVSEVTLRSDLSALARQGYLTRTHGGALLHERSIFPGRASLSFGDREIPNLSAKQRIGRKAAELVEDGMNILLDAGTTILEIARNLKNHKDLTVITDSIPVAVELSGSGDISVLLTGGLLRSASLAVIGPESWNMLERIHVQQAFIGARGVSLERGFFCGNTVEAETKRRMMACAEEKFAVVDSSKFNSSGLVPFADFADFDCLLVDRINDPALLEHLRRINVKLETCSPINETKLRKVK</sequence>
<keyword evidence="1" id="KW-0805">Transcription regulation</keyword>
<accession>A0A1F5YG84</accession>
<feature type="domain" description="HTH deoR-type" evidence="3">
    <location>
        <begin position="3"/>
        <end position="58"/>
    </location>
</feature>